<feature type="region of interest" description="Disordered" evidence="15">
    <location>
        <begin position="1"/>
        <end position="27"/>
    </location>
</feature>
<reference evidence="17 18" key="1">
    <citation type="submission" date="2023-10" db="EMBL/GenBank/DDBJ databases">
        <title>Draft Genome Sequence of Candida saopaulonensis from a very Premature Infant with Sepsis.</title>
        <authorList>
            <person name="Ning Y."/>
            <person name="Dai R."/>
            <person name="Xiao M."/>
            <person name="Xu Y."/>
            <person name="Yan Q."/>
            <person name="Zhang L."/>
        </authorList>
    </citation>
    <scope>NUCLEOTIDE SEQUENCE [LARGE SCALE GENOMIC DNA]</scope>
    <source>
        <strain evidence="17 18">19XY460</strain>
    </source>
</reference>
<keyword evidence="9 13" id="KW-0067">ATP-binding</keyword>
<keyword evidence="4" id="KW-0723">Serine/threonine-protein kinase</keyword>
<dbReference type="Pfam" id="PF16797">
    <property type="entry name" value="Fungal_KA1"/>
    <property type="match status" value="1"/>
</dbReference>
<dbReference type="GO" id="GO:0060258">
    <property type="term" value="P:negative regulation of filamentous growth"/>
    <property type="evidence" value="ECO:0007669"/>
    <property type="project" value="UniProtKB-ARBA"/>
</dbReference>
<accession>A0AAX4H746</accession>
<gene>
    <name evidence="17" type="ORF">PUMCH_001544</name>
</gene>
<evidence type="ECO:0000256" key="1">
    <source>
        <dbReference type="ARBA" id="ARBA00004266"/>
    </source>
</evidence>
<evidence type="ECO:0000259" key="16">
    <source>
        <dbReference type="PROSITE" id="PS50011"/>
    </source>
</evidence>
<dbReference type="Gene3D" id="1.10.510.10">
    <property type="entry name" value="Transferase(Phosphotransferase) domain 1"/>
    <property type="match status" value="1"/>
</dbReference>
<dbReference type="CDD" id="cd12194">
    <property type="entry name" value="Kcc4p_like_C"/>
    <property type="match status" value="1"/>
</dbReference>
<evidence type="ECO:0000256" key="6">
    <source>
        <dbReference type="ARBA" id="ARBA00022679"/>
    </source>
</evidence>
<evidence type="ECO:0000256" key="7">
    <source>
        <dbReference type="ARBA" id="ARBA00022741"/>
    </source>
</evidence>
<comment type="similarity">
    <text evidence="2">Belongs to the protein kinase superfamily. CAMK Ser/Thr protein kinase family. NIM1 subfamily.</text>
</comment>
<keyword evidence="18" id="KW-1185">Reference proteome</keyword>
<keyword evidence="7 13" id="KW-0547">Nucleotide-binding</keyword>
<dbReference type="InterPro" id="IPR043024">
    <property type="entry name" value="KA1_sf_fungal"/>
</dbReference>
<dbReference type="GeneID" id="88172609"/>
<evidence type="ECO:0000256" key="11">
    <source>
        <dbReference type="ARBA" id="ARBA00047899"/>
    </source>
</evidence>
<dbReference type="InterPro" id="IPR011009">
    <property type="entry name" value="Kinase-like_dom_sf"/>
</dbReference>
<evidence type="ECO:0000256" key="14">
    <source>
        <dbReference type="SAM" id="Coils"/>
    </source>
</evidence>
<evidence type="ECO:0000256" key="5">
    <source>
        <dbReference type="ARBA" id="ARBA00022553"/>
    </source>
</evidence>
<sequence length="1357" mass="150464">MLSRNPSLMSTASQSHSHPQKIGPWKLGKTLGRGATGRVLLGVHQTTGQKAAVKVVSKSELGDDHGAQRLGQDGGLPYGIEREIIIMKLLTHPNVLRLYDVWETSKALYLVLEYVEGGELFDLLVERGPLHEQEAVKYFRQIILGTAYCHALGICHRDLKPENLLLDASLNVKLADFGMAALESNGKLLETSCGLPHYAAPEIVLGLKYHGAASDVWSCGVILFALLTGRLPFDDENIRNLLLKVQAGNFEMPADLSPEAQDLIWRMLTVDPSDRISTSLVLSHRLLNKYTVPNEDLISVKSLPHPDTAHRSLGSRKNIDPQILENLSILWNKRPEEDIVKCLLADGSNPEKTFYALLLRYRHNQDENQGLGIAVPGGSASPRKKMTRSSSNLSNTPRKNRQSQINASNSRNRPVSFQRRYGVKTGPTGRESAPSSVHNSPYRSPTRNARALPRKSKHQSYRGQDDPLPRNIYNDIVSAAAGGNVADSLLISIPPTLPSKDSIYAATGTPDTTTMDLAAKAGLGAKDGAKLSDAPKLVPNAGKAGKRSLMISKGPGSAVNSKNHKRKSIRQSLTTGLKRNSITIKLLSTYAKLSSETDWEYMDKQTKRTSATFATLCDKIFNHEAYNEEDEKLIDEEEQKAKEYEALMELERKKHEAEFKARRELAKQKKRQSRRSILSLRKLHITVTEDDGVNAKEMEEGEAARNSDLGGITQPKRGQKANAMRSVSEQAASDQKDLTPADLENLKRRSATQPVPHRRLTPVLARRPVSRLDPLWIAFENKEITRAQDALEAEFEDLNRERARKQANRELMVSVSYPGDAELEVGDNYELPEHHSEGANLSEEYMSEIRKLRLLNSQYDLQHQLDLEGAKRVSVAKSKRSSVNRRTLIGEVEIPKVTRKSGQFDKASGLANSKRLSLISFRSTKELYRDLNSFLDTHREDLDEAELAEEEQLNQQNMPKLRTSFADRLDRAEADDVDDDRVDIASVMDFDEHLANKRSSYYGGAKGSSLANPKSMLLPDDKDAQKLKGYGARRNSKYSKKSISEQSGKTASKTTAAAAADADYTFSEEDHEPRHASGSTNVFDNIKLPESGKDTRKSTSHRVSAHQPSASAMLVPNVNKIGKLDVKDGGYKSKTYGELSNSRNAQNSMTDVSVAGSDSSFGASTVVAAKPAGQPSNNGTQKPAQQTQKTAANPPREEKRSRSIFRKMSWGAKKSLEQNPQDLPSPAHSGLNSVEEKKGNLFSRIFSGNEKPVVQRYITILPKREIMTALYALLNSWNNFGIKELKKDMEGFNITGAVSNGNSFHMKGCKFRIKISPNDRDQKSELICAHVRGSKTTSQTLFKEIKKVLEREGVMDA</sequence>
<feature type="coiled-coil region" evidence="14">
    <location>
        <begin position="627"/>
        <end position="667"/>
    </location>
</feature>
<feature type="domain" description="Protein kinase" evidence="16">
    <location>
        <begin position="25"/>
        <end position="287"/>
    </location>
</feature>
<dbReference type="RefSeq" id="XP_062876660.1">
    <property type="nucleotide sequence ID" value="XM_063020590.1"/>
</dbReference>
<feature type="binding site" evidence="13">
    <location>
        <position position="54"/>
    </location>
    <ligand>
        <name>ATP</name>
        <dbReference type="ChEBI" id="CHEBI:30616"/>
    </ligand>
</feature>
<dbReference type="GO" id="GO:0005524">
    <property type="term" value="F:ATP binding"/>
    <property type="evidence" value="ECO:0007669"/>
    <property type="project" value="UniProtKB-UniRule"/>
</dbReference>
<evidence type="ECO:0000256" key="10">
    <source>
        <dbReference type="ARBA" id="ARBA00023054"/>
    </source>
</evidence>
<dbReference type="SMART" id="SM00220">
    <property type="entry name" value="S_TKc"/>
    <property type="match status" value="1"/>
</dbReference>
<dbReference type="GO" id="GO:0005940">
    <property type="term" value="C:septin ring"/>
    <property type="evidence" value="ECO:0007669"/>
    <property type="project" value="UniProtKB-ARBA"/>
</dbReference>
<protein>
    <recommendedName>
        <fullName evidence="3">non-specific serine/threonine protein kinase</fullName>
        <ecNumber evidence="3">2.7.11.1</ecNumber>
    </recommendedName>
</protein>
<keyword evidence="10 14" id="KW-0175">Coiled coil</keyword>
<dbReference type="KEGG" id="asau:88172609"/>
<feature type="region of interest" description="Disordered" evidence="15">
    <location>
        <begin position="370"/>
        <end position="470"/>
    </location>
</feature>
<dbReference type="PROSITE" id="PS50011">
    <property type="entry name" value="PROTEIN_KINASE_DOM"/>
    <property type="match status" value="1"/>
</dbReference>
<dbReference type="EC" id="2.7.11.1" evidence="3"/>
<feature type="region of interest" description="Disordered" evidence="15">
    <location>
        <begin position="1169"/>
        <end position="1202"/>
    </location>
</feature>
<dbReference type="GO" id="GO:0035556">
    <property type="term" value="P:intracellular signal transduction"/>
    <property type="evidence" value="ECO:0007669"/>
    <property type="project" value="TreeGrafter"/>
</dbReference>
<dbReference type="InterPro" id="IPR017441">
    <property type="entry name" value="Protein_kinase_ATP_BS"/>
</dbReference>
<dbReference type="GO" id="GO:0004674">
    <property type="term" value="F:protein serine/threonine kinase activity"/>
    <property type="evidence" value="ECO:0007669"/>
    <property type="project" value="UniProtKB-KW"/>
</dbReference>
<keyword evidence="8" id="KW-0418">Kinase</keyword>
<feature type="compositionally biased region" description="Basic and acidic residues" evidence="15">
    <location>
        <begin position="693"/>
        <end position="705"/>
    </location>
</feature>
<feature type="compositionally biased region" description="Low complexity" evidence="15">
    <location>
        <begin position="1180"/>
        <end position="1194"/>
    </location>
</feature>
<comment type="catalytic activity">
    <reaction evidence="11">
        <text>L-threonyl-[protein] + ATP = O-phospho-L-threonyl-[protein] + ADP + H(+)</text>
        <dbReference type="Rhea" id="RHEA:46608"/>
        <dbReference type="Rhea" id="RHEA-COMP:11060"/>
        <dbReference type="Rhea" id="RHEA-COMP:11605"/>
        <dbReference type="ChEBI" id="CHEBI:15378"/>
        <dbReference type="ChEBI" id="CHEBI:30013"/>
        <dbReference type="ChEBI" id="CHEBI:30616"/>
        <dbReference type="ChEBI" id="CHEBI:61977"/>
        <dbReference type="ChEBI" id="CHEBI:456216"/>
        <dbReference type="EC" id="2.7.11.1"/>
    </reaction>
</comment>
<comment type="subcellular location">
    <subcellularLocation>
        <location evidence="1">Bud neck</location>
    </subcellularLocation>
</comment>
<evidence type="ECO:0000256" key="9">
    <source>
        <dbReference type="ARBA" id="ARBA00022840"/>
    </source>
</evidence>
<dbReference type="EMBL" id="CP138895">
    <property type="protein sequence ID" value="WPK24277.1"/>
    <property type="molecule type" value="Genomic_DNA"/>
</dbReference>
<dbReference type="InterPro" id="IPR008271">
    <property type="entry name" value="Ser/Thr_kinase_AS"/>
</dbReference>
<dbReference type="GO" id="GO:0001558">
    <property type="term" value="P:regulation of cell growth"/>
    <property type="evidence" value="ECO:0007669"/>
    <property type="project" value="UniProtKB-ARBA"/>
</dbReference>
<organism evidence="17 18">
    <name type="scientific">Australozyma saopauloensis</name>
    <dbReference type="NCBI Taxonomy" id="291208"/>
    <lineage>
        <taxon>Eukaryota</taxon>
        <taxon>Fungi</taxon>
        <taxon>Dikarya</taxon>
        <taxon>Ascomycota</taxon>
        <taxon>Saccharomycotina</taxon>
        <taxon>Pichiomycetes</taxon>
        <taxon>Metschnikowiaceae</taxon>
        <taxon>Australozyma</taxon>
    </lineage>
</organism>
<feature type="region of interest" description="Disordered" evidence="15">
    <location>
        <begin position="691"/>
        <end position="741"/>
    </location>
</feature>
<dbReference type="PROSITE" id="PS00107">
    <property type="entry name" value="PROTEIN_KINASE_ATP"/>
    <property type="match status" value="1"/>
</dbReference>
<evidence type="ECO:0000256" key="15">
    <source>
        <dbReference type="SAM" id="MobiDB-lite"/>
    </source>
</evidence>
<feature type="compositionally biased region" description="Polar residues" evidence="15">
    <location>
        <begin position="433"/>
        <end position="447"/>
    </location>
</feature>
<feature type="region of interest" description="Disordered" evidence="15">
    <location>
        <begin position="1001"/>
        <end position="1114"/>
    </location>
</feature>
<dbReference type="Pfam" id="PF00069">
    <property type="entry name" value="Pkinase"/>
    <property type="match status" value="1"/>
</dbReference>
<feature type="compositionally biased region" description="Low complexity" evidence="15">
    <location>
        <begin position="1049"/>
        <end position="1063"/>
    </location>
</feature>
<evidence type="ECO:0000256" key="4">
    <source>
        <dbReference type="ARBA" id="ARBA00022527"/>
    </source>
</evidence>
<dbReference type="GO" id="GO:0030447">
    <property type="term" value="P:filamentous growth"/>
    <property type="evidence" value="ECO:0007669"/>
    <property type="project" value="UniProtKB-ARBA"/>
</dbReference>
<evidence type="ECO:0000256" key="2">
    <source>
        <dbReference type="ARBA" id="ARBA00010791"/>
    </source>
</evidence>
<feature type="compositionally biased region" description="Polar residues" evidence="15">
    <location>
        <begin position="1"/>
        <end position="17"/>
    </location>
</feature>
<keyword evidence="5" id="KW-0597">Phosphoprotein</keyword>
<comment type="catalytic activity">
    <reaction evidence="12">
        <text>L-seryl-[protein] + ATP = O-phospho-L-seryl-[protein] + ADP + H(+)</text>
        <dbReference type="Rhea" id="RHEA:17989"/>
        <dbReference type="Rhea" id="RHEA-COMP:9863"/>
        <dbReference type="Rhea" id="RHEA-COMP:11604"/>
        <dbReference type="ChEBI" id="CHEBI:15378"/>
        <dbReference type="ChEBI" id="CHEBI:29999"/>
        <dbReference type="ChEBI" id="CHEBI:30616"/>
        <dbReference type="ChEBI" id="CHEBI:83421"/>
        <dbReference type="ChEBI" id="CHEBI:456216"/>
        <dbReference type="EC" id="2.7.11.1"/>
    </reaction>
</comment>
<dbReference type="InterPro" id="IPR031850">
    <property type="entry name" value="Fungal_KA1_dom"/>
</dbReference>
<keyword evidence="6" id="KW-0808">Transferase</keyword>
<name>A0AAX4H746_9ASCO</name>
<feature type="compositionally biased region" description="Polar residues" evidence="15">
    <location>
        <begin position="388"/>
        <end position="415"/>
    </location>
</feature>
<evidence type="ECO:0000256" key="13">
    <source>
        <dbReference type="PROSITE-ProRule" id="PRU10141"/>
    </source>
</evidence>
<evidence type="ECO:0000256" key="12">
    <source>
        <dbReference type="ARBA" id="ARBA00048679"/>
    </source>
</evidence>
<evidence type="ECO:0000256" key="8">
    <source>
        <dbReference type="ARBA" id="ARBA00022777"/>
    </source>
</evidence>
<dbReference type="Proteomes" id="UP001338582">
    <property type="component" value="Chromosome 2"/>
</dbReference>
<evidence type="ECO:0000256" key="3">
    <source>
        <dbReference type="ARBA" id="ARBA00012513"/>
    </source>
</evidence>
<dbReference type="Gene3D" id="3.30.310.220">
    <property type="entry name" value="Fungal kinase associated-1 domain"/>
    <property type="match status" value="1"/>
</dbReference>
<feature type="coiled-coil region" evidence="14">
    <location>
        <begin position="781"/>
        <end position="808"/>
    </location>
</feature>
<evidence type="ECO:0000313" key="17">
    <source>
        <dbReference type="EMBL" id="WPK24277.1"/>
    </source>
</evidence>
<evidence type="ECO:0000313" key="18">
    <source>
        <dbReference type="Proteomes" id="UP001338582"/>
    </source>
</evidence>
<dbReference type="InterPro" id="IPR000719">
    <property type="entry name" value="Prot_kinase_dom"/>
</dbReference>
<proteinExistence type="inferred from homology"/>
<feature type="region of interest" description="Disordered" evidence="15">
    <location>
        <begin position="527"/>
        <end position="571"/>
    </location>
</feature>
<dbReference type="PANTHER" id="PTHR24346">
    <property type="entry name" value="MAP/MICROTUBULE AFFINITY-REGULATING KINASE"/>
    <property type="match status" value="1"/>
</dbReference>
<dbReference type="FunFam" id="1.10.510.10:FF:000394">
    <property type="entry name" value="Serine/threonine-protein kinase HSL1"/>
    <property type="match status" value="1"/>
</dbReference>
<dbReference type="SUPFAM" id="SSF56112">
    <property type="entry name" value="Protein kinase-like (PK-like)"/>
    <property type="match status" value="1"/>
</dbReference>
<dbReference type="CDD" id="cd14081">
    <property type="entry name" value="STKc_BRSK1_2"/>
    <property type="match status" value="1"/>
</dbReference>
<dbReference type="PROSITE" id="PS00108">
    <property type="entry name" value="PROTEIN_KINASE_ST"/>
    <property type="match status" value="1"/>
</dbReference>
<dbReference type="PANTHER" id="PTHR24346:SF110">
    <property type="entry name" value="NON-SPECIFIC SERINE_THREONINE PROTEIN KINASE"/>
    <property type="match status" value="1"/>
</dbReference>
<dbReference type="GO" id="GO:0005935">
    <property type="term" value="C:cellular bud neck"/>
    <property type="evidence" value="ECO:0007669"/>
    <property type="project" value="UniProtKB-SubCell"/>
</dbReference>